<accession>K1QEQ0</accession>
<reference evidence="2" key="1">
    <citation type="journal article" date="2012" name="Nature">
        <title>The oyster genome reveals stress adaptation and complexity of shell formation.</title>
        <authorList>
            <person name="Zhang G."/>
            <person name="Fang X."/>
            <person name="Guo X."/>
            <person name="Li L."/>
            <person name="Luo R."/>
            <person name="Xu F."/>
            <person name="Yang P."/>
            <person name="Zhang L."/>
            <person name="Wang X."/>
            <person name="Qi H."/>
            <person name="Xiong Z."/>
            <person name="Que H."/>
            <person name="Xie Y."/>
            <person name="Holland P.W."/>
            <person name="Paps J."/>
            <person name="Zhu Y."/>
            <person name="Wu F."/>
            <person name="Chen Y."/>
            <person name="Wang J."/>
            <person name="Peng C."/>
            <person name="Meng J."/>
            <person name="Yang L."/>
            <person name="Liu J."/>
            <person name="Wen B."/>
            <person name="Zhang N."/>
            <person name="Huang Z."/>
            <person name="Zhu Q."/>
            <person name="Feng Y."/>
            <person name="Mount A."/>
            <person name="Hedgecock D."/>
            <person name="Xu Z."/>
            <person name="Liu Y."/>
            <person name="Domazet-Loso T."/>
            <person name="Du Y."/>
            <person name="Sun X."/>
            <person name="Zhang S."/>
            <person name="Liu B."/>
            <person name="Cheng P."/>
            <person name="Jiang X."/>
            <person name="Li J."/>
            <person name="Fan D."/>
            <person name="Wang W."/>
            <person name="Fu W."/>
            <person name="Wang T."/>
            <person name="Wang B."/>
            <person name="Zhang J."/>
            <person name="Peng Z."/>
            <person name="Li Y."/>
            <person name="Li N."/>
            <person name="Wang J."/>
            <person name="Chen M."/>
            <person name="He Y."/>
            <person name="Tan F."/>
            <person name="Song X."/>
            <person name="Zheng Q."/>
            <person name="Huang R."/>
            <person name="Yang H."/>
            <person name="Du X."/>
            <person name="Chen L."/>
            <person name="Yang M."/>
            <person name="Gaffney P.M."/>
            <person name="Wang S."/>
            <person name="Luo L."/>
            <person name="She Z."/>
            <person name="Ming Y."/>
            <person name="Huang W."/>
            <person name="Zhang S."/>
            <person name="Huang B."/>
            <person name="Zhang Y."/>
            <person name="Qu T."/>
            <person name="Ni P."/>
            <person name="Miao G."/>
            <person name="Wang J."/>
            <person name="Wang Q."/>
            <person name="Steinberg C.E."/>
            <person name="Wang H."/>
            <person name="Li N."/>
            <person name="Qian L."/>
            <person name="Zhang G."/>
            <person name="Li Y."/>
            <person name="Yang H."/>
            <person name="Liu X."/>
            <person name="Wang J."/>
            <person name="Yin Y."/>
            <person name="Wang J."/>
        </authorList>
    </citation>
    <scope>NUCLEOTIDE SEQUENCE [LARGE SCALE GENOMIC DNA]</scope>
    <source>
        <strain evidence="2">05x7-T-G4-1.051#20</strain>
    </source>
</reference>
<proteinExistence type="predicted"/>
<feature type="domain" description="RPGRIP1 C-terminal" evidence="1">
    <location>
        <begin position="7"/>
        <end position="105"/>
    </location>
</feature>
<name>K1QEQ0_MAGGI</name>
<sequence>MELSGNTDSVTVTISHLSLKEKAHVTCPVLNNDSVKLFVAYNFLGIEPEELETPFSLPKPKANLPITYNFTKTFQVDMQENYERRQYLAAMLLPDDPEQGSLRVIPLYVELFYVQFFTLCTCGPAAVLHIFFTNIFHVSSLSPQIHDQYMTKLINLQSYPNKKPQLLPVAWAVNCTL</sequence>
<dbReference type="InterPro" id="IPR035892">
    <property type="entry name" value="C2_domain_sf"/>
</dbReference>
<dbReference type="InParanoid" id="K1QEQ0"/>
<dbReference type="GO" id="GO:1905515">
    <property type="term" value="P:non-motile cilium assembly"/>
    <property type="evidence" value="ECO:0007669"/>
    <property type="project" value="TreeGrafter"/>
</dbReference>
<organism evidence="2">
    <name type="scientific">Magallana gigas</name>
    <name type="common">Pacific oyster</name>
    <name type="synonym">Crassostrea gigas</name>
    <dbReference type="NCBI Taxonomy" id="29159"/>
    <lineage>
        <taxon>Eukaryota</taxon>
        <taxon>Metazoa</taxon>
        <taxon>Spiralia</taxon>
        <taxon>Lophotrochozoa</taxon>
        <taxon>Mollusca</taxon>
        <taxon>Bivalvia</taxon>
        <taxon>Autobranchia</taxon>
        <taxon>Pteriomorphia</taxon>
        <taxon>Ostreida</taxon>
        <taxon>Ostreoidea</taxon>
        <taxon>Ostreidae</taxon>
        <taxon>Magallana</taxon>
    </lineage>
</organism>
<protein>
    <submittedName>
        <fullName evidence="2">X-linked retinitis pigmentosa GTPase regulator-interacting protein 1</fullName>
    </submittedName>
</protein>
<dbReference type="PANTHER" id="PTHR14240">
    <property type="entry name" value="RETINITIS PIGMENTOSA GTPASE REGULATOR-INTERACTING PROTEIN"/>
    <property type="match status" value="1"/>
</dbReference>
<dbReference type="HOGENOM" id="CLU_1519342_0_0_1"/>
<evidence type="ECO:0000313" key="2">
    <source>
        <dbReference type="EMBL" id="EKC32393.1"/>
    </source>
</evidence>
<dbReference type="EMBL" id="JH818621">
    <property type="protein sequence ID" value="EKC32393.1"/>
    <property type="molecule type" value="Genomic_DNA"/>
</dbReference>
<evidence type="ECO:0000259" key="1">
    <source>
        <dbReference type="Pfam" id="PF18111"/>
    </source>
</evidence>
<dbReference type="AlphaFoldDB" id="K1QEQ0"/>
<dbReference type="InterPro" id="IPR041091">
    <property type="entry name" value="RPGRIP1_C"/>
</dbReference>
<dbReference type="GO" id="GO:0035869">
    <property type="term" value="C:ciliary transition zone"/>
    <property type="evidence" value="ECO:0007669"/>
    <property type="project" value="TreeGrafter"/>
</dbReference>
<dbReference type="InterPro" id="IPR031139">
    <property type="entry name" value="RPGRIP1_fam"/>
</dbReference>
<dbReference type="PANTHER" id="PTHR14240:SF1">
    <property type="entry name" value="PROTEIN FANTOM-RELATED"/>
    <property type="match status" value="1"/>
</dbReference>
<dbReference type="Pfam" id="PF18111">
    <property type="entry name" value="RPGR1_C"/>
    <property type="match status" value="1"/>
</dbReference>
<dbReference type="Gene3D" id="2.60.40.150">
    <property type="entry name" value="C2 domain"/>
    <property type="match status" value="1"/>
</dbReference>
<gene>
    <name evidence="2" type="ORF">CGI_10022270</name>
</gene>